<sequence length="90" mass="9524">MGLGALLEDQTVTVVGLLIYLFVVEPVLTGVGAIHSWTVYLPGPARSALTGSTLTNRAYLDAWEGGLALLAYALVLVVLGVILTKRRDVT</sequence>
<feature type="transmembrane region" description="Helical" evidence="1">
    <location>
        <begin position="65"/>
        <end position="84"/>
    </location>
</feature>
<proteinExistence type="predicted"/>
<evidence type="ECO:0000313" key="2">
    <source>
        <dbReference type="EMBL" id="QBI19678.1"/>
    </source>
</evidence>
<organism evidence="2 3">
    <name type="scientific">Egibacter rhizosphaerae</name>
    <dbReference type="NCBI Taxonomy" id="1670831"/>
    <lineage>
        <taxon>Bacteria</taxon>
        <taxon>Bacillati</taxon>
        <taxon>Actinomycetota</taxon>
        <taxon>Nitriliruptoria</taxon>
        <taxon>Egibacterales</taxon>
        <taxon>Egibacteraceae</taxon>
        <taxon>Egibacter</taxon>
    </lineage>
</organism>
<feature type="transmembrane region" description="Helical" evidence="1">
    <location>
        <begin position="12"/>
        <end position="34"/>
    </location>
</feature>
<keyword evidence="1" id="KW-0812">Transmembrane</keyword>
<keyword evidence="3" id="KW-1185">Reference proteome</keyword>
<name>A0A411YEP2_9ACTN</name>
<reference evidence="2 3" key="1">
    <citation type="submission" date="2019-01" db="EMBL/GenBank/DDBJ databases">
        <title>Egibacter rhizosphaerae EGI 80759T.</title>
        <authorList>
            <person name="Chen D.-D."/>
            <person name="Tian Y."/>
            <person name="Jiao J.-Y."/>
            <person name="Zhang X.-T."/>
            <person name="Zhang Y.-G."/>
            <person name="Zhang Y."/>
            <person name="Xiao M."/>
            <person name="Shu W.-S."/>
            <person name="Li W.-J."/>
        </authorList>
    </citation>
    <scope>NUCLEOTIDE SEQUENCE [LARGE SCALE GENOMIC DNA]</scope>
    <source>
        <strain evidence="2 3">EGI 80759</strain>
    </source>
</reference>
<evidence type="ECO:0000313" key="3">
    <source>
        <dbReference type="Proteomes" id="UP000291469"/>
    </source>
</evidence>
<dbReference type="AlphaFoldDB" id="A0A411YEP2"/>
<accession>A0A411YEP2</accession>
<gene>
    <name evidence="2" type="ORF">ER308_09020</name>
</gene>
<keyword evidence="1" id="KW-0472">Membrane</keyword>
<dbReference type="Proteomes" id="UP000291469">
    <property type="component" value="Chromosome"/>
</dbReference>
<protein>
    <submittedName>
        <fullName evidence="2">Uncharacterized protein</fullName>
    </submittedName>
</protein>
<dbReference type="KEGG" id="erz:ER308_09020"/>
<dbReference type="EMBL" id="CP036402">
    <property type="protein sequence ID" value="QBI19678.1"/>
    <property type="molecule type" value="Genomic_DNA"/>
</dbReference>
<keyword evidence="1" id="KW-1133">Transmembrane helix</keyword>
<dbReference type="RefSeq" id="WP_131154675.1">
    <property type="nucleotide sequence ID" value="NZ_CP036402.1"/>
</dbReference>
<dbReference type="OrthoDB" id="5244396at2"/>
<evidence type="ECO:0000256" key="1">
    <source>
        <dbReference type="SAM" id="Phobius"/>
    </source>
</evidence>